<feature type="compositionally biased region" description="Basic and acidic residues" evidence="1">
    <location>
        <begin position="96"/>
        <end position="105"/>
    </location>
</feature>
<protein>
    <recommendedName>
        <fullName evidence="2">Bridge-like lipid transfer protein family member 1 middle region domain-containing protein</fullName>
    </recommendedName>
</protein>
<feature type="compositionally biased region" description="Polar residues" evidence="1">
    <location>
        <begin position="138"/>
        <end position="153"/>
    </location>
</feature>
<proteinExistence type="predicted"/>
<feature type="region of interest" description="Disordered" evidence="1">
    <location>
        <begin position="277"/>
        <end position="302"/>
    </location>
</feature>
<accession>A0AAN8XEB4</accession>
<feature type="compositionally biased region" description="Polar residues" evidence="1">
    <location>
        <begin position="1"/>
        <end position="18"/>
    </location>
</feature>
<evidence type="ECO:0000313" key="4">
    <source>
        <dbReference type="Proteomes" id="UP001381693"/>
    </source>
</evidence>
<evidence type="ECO:0000259" key="2">
    <source>
        <dbReference type="Pfam" id="PF25039"/>
    </source>
</evidence>
<dbReference type="GO" id="GO:0098793">
    <property type="term" value="C:presynapse"/>
    <property type="evidence" value="ECO:0007669"/>
    <property type="project" value="GOC"/>
</dbReference>
<evidence type="ECO:0000256" key="1">
    <source>
        <dbReference type="SAM" id="MobiDB-lite"/>
    </source>
</evidence>
<feature type="domain" description="Bridge-like lipid transfer protein family member 1 middle region" evidence="2">
    <location>
        <begin position="331"/>
        <end position="581"/>
    </location>
</feature>
<organism evidence="3 4">
    <name type="scientific">Halocaridina rubra</name>
    <name type="common">Hawaiian red shrimp</name>
    <dbReference type="NCBI Taxonomy" id="373956"/>
    <lineage>
        <taxon>Eukaryota</taxon>
        <taxon>Metazoa</taxon>
        <taxon>Ecdysozoa</taxon>
        <taxon>Arthropoda</taxon>
        <taxon>Crustacea</taxon>
        <taxon>Multicrustacea</taxon>
        <taxon>Malacostraca</taxon>
        <taxon>Eumalacostraca</taxon>
        <taxon>Eucarida</taxon>
        <taxon>Decapoda</taxon>
        <taxon>Pleocyemata</taxon>
        <taxon>Caridea</taxon>
        <taxon>Atyoidea</taxon>
        <taxon>Atyidae</taxon>
        <taxon>Halocaridina</taxon>
    </lineage>
</organism>
<name>A0AAN8XEB4_HALRR</name>
<comment type="caution">
    <text evidence="3">The sequence shown here is derived from an EMBL/GenBank/DDBJ whole genome shotgun (WGS) entry which is preliminary data.</text>
</comment>
<reference evidence="3 4" key="1">
    <citation type="submission" date="2023-11" db="EMBL/GenBank/DDBJ databases">
        <title>Halocaridina rubra genome assembly.</title>
        <authorList>
            <person name="Smith C."/>
        </authorList>
    </citation>
    <scope>NUCLEOTIDE SEQUENCE [LARGE SCALE GENOMIC DNA]</scope>
    <source>
        <strain evidence="3">EP-1</strain>
        <tissue evidence="3">Whole</tissue>
    </source>
</reference>
<feature type="compositionally biased region" description="Low complexity" evidence="1">
    <location>
        <begin position="106"/>
        <end position="137"/>
    </location>
</feature>
<dbReference type="PANTHER" id="PTHR31640">
    <property type="entry name" value="TRANSMEMBRANE PROTEIN KIAA1109"/>
    <property type="match status" value="1"/>
</dbReference>
<sequence>MKVQTKNDPNFKSSVVDQENSKAHQRMMSLLRDRRYSEQMTIIGNGDGSLSRVSSQQSLPAVPEDQQQATPCNEYNGNDAFSSSPPPLDHTFVNTSDRHLVDDGSRNGLLDSRSRNSSSSSVKSNSSFSSSGQSPSLDHSQASLLHSGANESSKASDNEHLLKSKKKRIQQQSLECSGDSSSEVVSVSSTSFISAVSSQEDIALVDLHMQLNKPITESPLLMSSYVNHMTQLRCINWDAPVPSFKKCTCGAASGVHTPVFEKISEGFTAIRMVEGGRLAPPRSPQAPTSGRTPSHPYTFDTPVFNWSDPPEEPGHDDSQEIVGGVCDANTTRTTVVIKLKKDVDIMLSPMALESTQLFIEALTPVLETLHPLSIINHAHLRSLSSVAGQNTLKKERYMYWSRLRDKKVAGTPEQSAVLSTTYQESCFQQMQGQVTMPRINITLLQASVVEEIISFSALDNIRDLTCVSLVSVCLDNVSLQFYSGHQSKKSVQMYMRNPHDPVLQKKVWWPSQSKSKVRNTVDLLAEPVYVETSERQQEENMASVEVSKMHAQLRRLKNESVLLKDASITAIPNHRSKGCFATSSTKISSCTSKNLGAMMMQTLLPIQVFVCDCYYIHPQPCDYSEPTMIFSDSSSSCSKQNTPIRKQRNSALELKYRQSFDDHR</sequence>
<dbReference type="Proteomes" id="UP001381693">
    <property type="component" value="Unassembled WGS sequence"/>
</dbReference>
<dbReference type="EMBL" id="JAXCGZ010009599">
    <property type="protein sequence ID" value="KAK7076624.1"/>
    <property type="molecule type" value="Genomic_DNA"/>
</dbReference>
<dbReference type="InterPro" id="IPR033616">
    <property type="entry name" value="BLTP1"/>
</dbReference>
<feature type="region of interest" description="Disordered" evidence="1">
    <location>
        <begin position="1"/>
        <end position="175"/>
    </location>
</feature>
<gene>
    <name evidence="3" type="ORF">SK128_017338</name>
</gene>
<dbReference type="InterPro" id="IPR056741">
    <property type="entry name" value="BLTP1_M"/>
</dbReference>
<dbReference type="Pfam" id="PF25039">
    <property type="entry name" value="BLTP1_M"/>
    <property type="match status" value="1"/>
</dbReference>
<keyword evidence="4" id="KW-1185">Reference proteome</keyword>
<dbReference type="GO" id="GO:0048488">
    <property type="term" value="P:synaptic vesicle endocytosis"/>
    <property type="evidence" value="ECO:0007669"/>
    <property type="project" value="TreeGrafter"/>
</dbReference>
<dbReference type="AlphaFoldDB" id="A0AAN8XEB4"/>
<evidence type="ECO:0000313" key="3">
    <source>
        <dbReference type="EMBL" id="KAK7076624.1"/>
    </source>
</evidence>
<feature type="compositionally biased region" description="Polar residues" evidence="1">
    <location>
        <begin position="51"/>
        <end position="83"/>
    </location>
</feature>
<dbReference type="PANTHER" id="PTHR31640:SF1">
    <property type="entry name" value="BRIDGE-LIKE LIPID TRANSFER PROTEIN FAMILY MEMBER 1"/>
    <property type="match status" value="1"/>
</dbReference>